<proteinExistence type="predicted"/>
<name>A0A0B6YVD5_9EUPU</name>
<dbReference type="EMBL" id="HACG01012871">
    <property type="protein sequence ID" value="CEK59736.1"/>
    <property type="molecule type" value="Transcribed_RNA"/>
</dbReference>
<sequence>KALAEAHVLSDYAADLFAIMPSWKSFVSFSQLATERPGVRQQQLSNSTKDVFFNEGPDIRLGAVRPFLLDLIRE</sequence>
<evidence type="ECO:0000313" key="1">
    <source>
        <dbReference type="EMBL" id="CEK59736.1"/>
    </source>
</evidence>
<accession>A0A0B6YVD5</accession>
<protein>
    <submittedName>
        <fullName evidence="1">Uncharacterized protein</fullName>
    </submittedName>
</protein>
<feature type="non-terminal residue" evidence="1">
    <location>
        <position position="1"/>
    </location>
</feature>
<gene>
    <name evidence="1" type="primary">ORF37273</name>
</gene>
<reference evidence="1" key="1">
    <citation type="submission" date="2014-12" db="EMBL/GenBank/DDBJ databases">
        <title>Insight into the proteome of Arion vulgaris.</title>
        <authorList>
            <person name="Aradska J."/>
            <person name="Bulat T."/>
            <person name="Smidak R."/>
            <person name="Sarate P."/>
            <person name="Gangsoo J."/>
            <person name="Sialana F."/>
            <person name="Bilban M."/>
            <person name="Lubec G."/>
        </authorList>
    </citation>
    <scope>NUCLEOTIDE SEQUENCE</scope>
    <source>
        <tissue evidence="1">Skin</tissue>
    </source>
</reference>
<dbReference type="AlphaFoldDB" id="A0A0B6YVD5"/>
<organism evidence="1">
    <name type="scientific">Arion vulgaris</name>
    <dbReference type="NCBI Taxonomy" id="1028688"/>
    <lineage>
        <taxon>Eukaryota</taxon>
        <taxon>Metazoa</taxon>
        <taxon>Spiralia</taxon>
        <taxon>Lophotrochozoa</taxon>
        <taxon>Mollusca</taxon>
        <taxon>Gastropoda</taxon>
        <taxon>Heterobranchia</taxon>
        <taxon>Euthyneura</taxon>
        <taxon>Panpulmonata</taxon>
        <taxon>Eupulmonata</taxon>
        <taxon>Stylommatophora</taxon>
        <taxon>Helicina</taxon>
        <taxon>Arionoidea</taxon>
        <taxon>Arionidae</taxon>
        <taxon>Arion</taxon>
    </lineage>
</organism>